<dbReference type="PROSITE" id="PS51192">
    <property type="entry name" value="HELICASE_ATP_BIND_1"/>
    <property type="match status" value="1"/>
</dbReference>
<accession>A0A3R7J560</accession>
<dbReference type="PROSITE" id="PS00039">
    <property type="entry name" value="DEAD_ATP_HELICASE"/>
    <property type="match status" value="1"/>
</dbReference>
<feature type="compositionally biased region" description="Basic and acidic residues" evidence="8">
    <location>
        <begin position="106"/>
        <end position="115"/>
    </location>
</feature>
<feature type="short sequence motif" description="Q motif" evidence="6">
    <location>
        <begin position="163"/>
        <end position="191"/>
    </location>
</feature>
<reference evidence="12" key="3">
    <citation type="submission" date="2020-06" db="EMBL/GenBank/DDBJ databases">
        <authorList>
            <person name="Studholme D.J."/>
        </authorList>
    </citation>
    <scope>NUCLEOTIDE SEQUENCE</scope>
    <source>
        <strain evidence="12">NZFS 2646</strain>
    </source>
</reference>
<evidence type="ECO:0000313" key="16">
    <source>
        <dbReference type="Proteomes" id="UP000285883"/>
    </source>
</evidence>
<organism evidence="13 16">
    <name type="scientific">Phytophthora kernoviae</name>
    <dbReference type="NCBI Taxonomy" id="325452"/>
    <lineage>
        <taxon>Eukaryota</taxon>
        <taxon>Sar</taxon>
        <taxon>Stramenopiles</taxon>
        <taxon>Oomycota</taxon>
        <taxon>Peronosporomycetes</taxon>
        <taxon>Peronosporales</taxon>
        <taxon>Peronosporaceae</taxon>
        <taxon>Phytophthora</taxon>
    </lineage>
</organism>
<dbReference type="InterPro" id="IPR027417">
    <property type="entry name" value="P-loop_NTPase"/>
</dbReference>
<evidence type="ECO:0000313" key="13">
    <source>
        <dbReference type="EMBL" id="RLN25732.1"/>
    </source>
</evidence>
<comment type="similarity">
    <text evidence="7">Belongs to the DEAD box helicase family.</text>
</comment>
<feature type="compositionally biased region" description="Polar residues" evidence="8">
    <location>
        <begin position="1"/>
        <end position="11"/>
    </location>
</feature>
<dbReference type="SMART" id="SM00487">
    <property type="entry name" value="DEXDc"/>
    <property type="match status" value="1"/>
</dbReference>
<dbReference type="PANTHER" id="PTHR24031">
    <property type="entry name" value="RNA HELICASE"/>
    <property type="match status" value="1"/>
</dbReference>
<feature type="region of interest" description="Disordered" evidence="8">
    <location>
        <begin position="352"/>
        <end position="393"/>
    </location>
</feature>
<keyword evidence="5 7" id="KW-0694">RNA-binding</keyword>
<feature type="compositionally biased region" description="Basic and acidic residues" evidence="8">
    <location>
        <begin position="875"/>
        <end position="894"/>
    </location>
</feature>
<feature type="region of interest" description="Disordered" evidence="8">
    <location>
        <begin position="75"/>
        <end position="152"/>
    </location>
</feature>
<dbReference type="InterPro" id="IPR001650">
    <property type="entry name" value="Helicase_C-like"/>
</dbReference>
<dbReference type="Proteomes" id="UP000785171">
    <property type="component" value="Unassembled WGS sequence"/>
</dbReference>
<dbReference type="EMBL" id="MAYM02001222">
    <property type="protein sequence ID" value="RLN25732.1"/>
    <property type="molecule type" value="Genomic_DNA"/>
</dbReference>
<gene>
    <name evidence="13" type="ORF">BBI17_003906</name>
    <name evidence="14" type="ORF">BBO99_00003897</name>
    <name evidence="12" type="ORF">JM16_004569</name>
</gene>
<evidence type="ECO:0000259" key="9">
    <source>
        <dbReference type="PROSITE" id="PS51192"/>
    </source>
</evidence>
<feature type="domain" description="DEAD-box RNA helicase Q" evidence="11">
    <location>
        <begin position="163"/>
        <end position="191"/>
    </location>
</feature>
<evidence type="ECO:0000256" key="6">
    <source>
        <dbReference type="PROSITE-ProRule" id="PRU00552"/>
    </source>
</evidence>
<keyword evidence="4 7" id="KW-0067">ATP-binding</keyword>
<keyword evidence="15" id="KW-1185">Reference proteome</keyword>
<dbReference type="InterPro" id="IPR014001">
    <property type="entry name" value="Helicase_ATP-bd"/>
</dbReference>
<dbReference type="EMBL" id="JPWV03000152">
    <property type="protein sequence ID" value="KAG2522957.1"/>
    <property type="molecule type" value="Genomic_DNA"/>
</dbReference>
<evidence type="ECO:0000259" key="11">
    <source>
        <dbReference type="PROSITE" id="PS51195"/>
    </source>
</evidence>
<evidence type="ECO:0000256" key="7">
    <source>
        <dbReference type="RuleBase" id="RU365068"/>
    </source>
</evidence>
<evidence type="ECO:0000256" key="3">
    <source>
        <dbReference type="ARBA" id="ARBA00022806"/>
    </source>
</evidence>
<evidence type="ECO:0000313" key="12">
    <source>
        <dbReference type="EMBL" id="KAG2522957.1"/>
    </source>
</evidence>
<dbReference type="Proteomes" id="UP000285883">
    <property type="component" value="Unassembled WGS sequence"/>
</dbReference>
<dbReference type="GO" id="GO:0016787">
    <property type="term" value="F:hydrolase activity"/>
    <property type="evidence" value="ECO:0007669"/>
    <property type="project" value="UniProtKB-KW"/>
</dbReference>
<comment type="domain">
    <text evidence="7">The Q motif is unique to and characteristic of the DEAD box family of RNA helicases and controls ATP binding and hydrolysis.</text>
</comment>
<dbReference type="EMBL" id="MBDN02000085">
    <property type="protein sequence ID" value="RLN81218.1"/>
    <property type="molecule type" value="Genomic_DNA"/>
</dbReference>
<reference evidence="15 16" key="2">
    <citation type="submission" date="2018-07" db="EMBL/GenBank/DDBJ databases">
        <title>Genome sequencing of oomycete isolates from Chile give support for New Zealand origin for Phytophthora kernoviae and make available the first Nothophytophthora sp. genome.</title>
        <authorList>
            <person name="Studholme D.J."/>
            <person name="Sanfuentes E."/>
            <person name="Panda P."/>
            <person name="Hill R."/>
            <person name="Sambles C."/>
            <person name="Grant M."/>
            <person name="Williams N.M."/>
            <person name="Mcdougal R.L."/>
        </authorList>
    </citation>
    <scope>NUCLEOTIDE SEQUENCE [LARGE SCALE GENOMIC DNA]</scope>
    <source>
        <strain evidence="13">Chile2</strain>
        <strain evidence="14">Chile4</strain>
    </source>
</reference>
<dbReference type="SMART" id="SM00490">
    <property type="entry name" value="HELICc"/>
    <property type="match status" value="1"/>
</dbReference>
<dbReference type="Pfam" id="PF00271">
    <property type="entry name" value="Helicase_C"/>
    <property type="match status" value="1"/>
</dbReference>
<feature type="region of interest" description="Disordered" evidence="8">
    <location>
        <begin position="408"/>
        <end position="440"/>
    </location>
</feature>
<feature type="region of interest" description="Disordered" evidence="8">
    <location>
        <begin position="1"/>
        <end position="57"/>
    </location>
</feature>
<dbReference type="SUPFAM" id="SSF52540">
    <property type="entry name" value="P-loop containing nucleoside triphosphate hydrolases"/>
    <property type="match status" value="1"/>
</dbReference>
<feature type="domain" description="Helicase C-terminal" evidence="10">
    <location>
        <begin position="538"/>
        <end position="687"/>
    </location>
</feature>
<evidence type="ECO:0000256" key="5">
    <source>
        <dbReference type="ARBA" id="ARBA00022884"/>
    </source>
</evidence>
<dbReference type="GO" id="GO:0005524">
    <property type="term" value="F:ATP binding"/>
    <property type="evidence" value="ECO:0007669"/>
    <property type="project" value="UniProtKB-UniRule"/>
</dbReference>
<feature type="region of interest" description="Disordered" evidence="8">
    <location>
        <begin position="803"/>
        <end position="824"/>
    </location>
</feature>
<comment type="function">
    <text evidence="7">RNA helicase.</text>
</comment>
<comment type="caution">
    <text evidence="13">The sequence shown here is derived from an EMBL/GenBank/DDBJ whole genome shotgun (WGS) entry which is preliminary data.</text>
</comment>
<dbReference type="EC" id="3.6.4.13" evidence="7"/>
<dbReference type="PROSITE" id="PS51195">
    <property type="entry name" value="Q_MOTIF"/>
    <property type="match status" value="1"/>
</dbReference>
<dbReference type="GO" id="GO:0003724">
    <property type="term" value="F:RNA helicase activity"/>
    <property type="evidence" value="ECO:0007669"/>
    <property type="project" value="UniProtKB-EC"/>
</dbReference>
<dbReference type="GO" id="GO:0003723">
    <property type="term" value="F:RNA binding"/>
    <property type="evidence" value="ECO:0007669"/>
    <property type="project" value="UniProtKB-UniRule"/>
</dbReference>
<feature type="compositionally biased region" description="Basic residues" evidence="8">
    <location>
        <begin position="134"/>
        <end position="147"/>
    </location>
</feature>
<sequence>MSGVSELTSYSIAGPNGSGKGSKKRKKRSGSSSMVDNGEWTKVDMEDMQIEGFQDGSMFELEELTDYRVDSMEGGGKILVGETNTQEKKQEEGKKSKKKRTKTIAKKQENEDKTAQEQGSTQQKEEKQPEKESKKKKQQGGKKKTVKKQVSETPVEIKDVHLPKWDAYKLHPLLRQSLHTCGFMEPTRIQQRTLLPALVDNRDVVGAAPTGSGKTLAFGLPILSQLLAEREQPGYKKDCKALILTPTRELAIQIHQHLEKMVPNREIGVVTLVGGMAVQKQKRILGYRPEIVIGTPGRLWDIIETNHEHMKDMATTLRFLVVDEADRMLQPGSYPELEKIFDALRRKGKNAASELADLSDDEEGEEDEEGEDKKNDGSESEDDDEDIDMSKFASGSKVMMLDDVLKMRRKQQAAAEKESNKASSQMKIAPAPEMPTPPRHTRQTFLFSATLTIPEGGRFQKGKTKRHRNALSVLEKVMKRMGLRGKPAVVDLSITESDGAKPIISEVSKQKLKKQQDNVALSLPAGLELCQHEVTESTRDSFLYYFLTQYPGRTIVFLNSIHQVRRLTGLLNLLNLPVFALHAEMQQRQRLKKLDGFRAHAKGILVATDVAARGLDIPSVDYVVHYHIARSTEVFVHRSGRTARADKDGLSISLVSPTDAKYHVQICKMLQRPTGLSDFPFDHRFLPVIDERMRLAKSINDQENDAGKIKSEETWFAQMAEAADLDMDDNLLFELGAKKRNQDGKKKSTADTSVQALRSQLNRLLSAPLRPVGSIRKFRQLHKEIGSKLTNDGEYRKRNANEELASKGNGAGLPRVGGSGDANDNEDEKVYYGFGVFMGLPLADLKAMKDDFVEQQARNGGPPRRALPASAVVDGRAHRVEDDEAAYERPDEPMRQAMPHGRQPPNGFQREGQREYAPEGARYAPAPGRGAQGDDGEDTHSDEGSDGSFGQKSHSLNFILH</sequence>
<protein>
    <recommendedName>
        <fullName evidence="7">ATP-dependent RNA helicase</fullName>
        <ecNumber evidence="7">3.6.4.13</ecNumber>
    </recommendedName>
</protein>
<reference evidence="12" key="1">
    <citation type="journal article" date="2015" name="Genom Data">
        <title>Genome sequences of six Phytophthora species associated with forests in New Zealand.</title>
        <authorList>
            <person name="Studholme D.J."/>
            <person name="McDougal R.L."/>
            <person name="Sambles C."/>
            <person name="Hansen E."/>
            <person name="Hardy G."/>
            <person name="Grant M."/>
            <person name="Ganley R.J."/>
            <person name="Williams N.M."/>
        </authorList>
    </citation>
    <scope>NUCLEOTIDE SEQUENCE</scope>
    <source>
        <strain evidence="12">NZFS 2646</strain>
    </source>
</reference>
<evidence type="ECO:0000256" key="1">
    <source>
        <dbReference type="ARBA" id="ARBA00022741"/>
    </source>
</evidence>
<feature type="compositionally biased region" description="Gly residues" evidence="8">
    <location>
        <begin position="809"/>
        <end position="820"/>
    </location>
</feature>
<dbReference type="InterPro" id="IPR011545">
    <property type="entry name" value="DEAD/DEAH_box_helicase_dom"/>
</dbReference>
<keyword evidence="1 7" id="KW-0547">Nucleotide-binding</keyword>
<keyword evidence="3 7" id="KW-0347">Helicase</keyword>
<comment type="catalytic activity">
    <reaction evidence="7">
        <text>ATP + H2O = ADP + phosphate + H(+)</text>
        <dbReference type="Rhea" id="RHEA:13065"/>
        <dbReference type="ChEBI" id="CHEBI:15377"/>
        <dbReference type="ChEBI" id="CHEBI:15378"/>
        <dbReference type="ChEBI" id="CHEBI:30616"/>
        <dbReference type="ChEBI" id="CHEBI:43474"/>
        <dbReference type="ChEBI" id="CHEBI:456216"/>
        <dbReference type="EC" id="3.6.4.13"/>
    </reaction>
</comment>
<feature type="compositionally biased region" description="Basic residues" evidence="8">
    <location>
        <begin position="95"/>
        <end position="105"/>
    </location>
</feature>
<evidence type="ECO:0000259" key="10">
    <source>
        <dbReference type="PROSITE" id="PS51194"/>
    </source>
</evidence>
<feature type="region of interest" description="Disordered" evidence="8">
    <location>
        <begin position="856"/>
        <end position="961"/>
    </location>
</feature>
<keyword evidence="2 7" id="KW-0378">Hydrolase</keyword>
<feature type="compositionally biased region" description="Low complexity" evidence="8">
    <location>
        <begin position="918"/>
        <end position="929"/>
    </location>
</feature>
<feature type="compositionally biased region" description="Basic and acidic residues" evidence="8">
    <location>
        <begin position="85"/>
        <end position="94"/>
    </location>
</feature>
<evidence type="ECO:0000256" key="4">
    <source>
        <dbReference type="ARBA" id="ARBA00022840"/>
    </source>
</evidence>
<dbReference type="Gene3D" id="3.40.50.300">
    <property type="entry name" value="P-loop containing nucleotide triphosphate hydrolases"/>
    <property type="match status" value="2"/>
</dbReference>
<dbReference type="Proteomes" id="UP000285624">
    <property type="component" value="Unassembled WGS sequence"/>
</dbReference>
<dbReference type="AlphaFoldDB" id="A0A3R7J560"/>
<proteinExistence type="inferred from homology"/>
<feature type="compositionally biased region" description="Acidic residues" evidence="8">
    <location>
        <begin position="357"/>
        <end position="370"/>
    </location>
</feature>
<name>A0A3R7J560_9STRA</name>
<evidence type="ECO:0000256" key="8">
    <source>
        <dbReference type="SAM" id="MobiDB-lite"/>
    </source>
</evidence>
<dbReference type="Pfam" id="PF00270">
    <property type="entry name" value="DEAD"/>
    <property type="match status" value="1"/>
</dbReference>
<evidence type="ECO:0000256" key="2">
    <source>
        <dbReference type="ARBA" id="ARBA00022801"/>
    </source>
</evidence>
<dbReference type="InterPro" id="IPR000629">
    <property type="entry name" value="RNA-helicase_DEAD-box_CS"/>
</dbReference>
<dbReference type="PROSITE" id="PS51194">
    <property type="entry name" value="HELICASE_CTER"/>
    <property type="match status" value="1"/>
</dbReference>
<feature type="compositionally biased region" description="Basic and acidic residues" evidence="8">
    <location>
        <begin position="123"/>
        <end position="133"/>
    </location>
</feature>
<dbReference type="STRING" id="325452.A0A3R7J560"/>
<dbReference type="CDD" id="cd18787">
    <property type="entry name" value="SF2_C_DEAD"/>
    <property type="match status" value="1"/>
</dbReference>
<evidence type="ECO:0000313" key="15">
    <source>
        <dbReference type="Proteomes" id="UP000285624"/>
    </source>
</evidence>
<feature type="domain" description="Helicase ATP-binding" evidence="9">
    <location>
        <begin position="195"/>
        <end position="469"/>
    </location>
</feature>
<feature type="compositionally biased region" description="Polar residues" evidence="8">
    <location>
        <begin position="948"/>
        <end position="961"/>
    </location>
</feature>
<evidence type="ECO:0000313" key="14">
    <source>
        <dbReference type="EMBL" id="RLN81218.1"/>
    </source>
</evidence>
<dbReference type="InterPro" id="IPR014014">
    <property type="entry name" value="RNA_helicase_DEAD_Q_motif"/>
</dbReference>
<feature type="compositionally biased region" description="Acidic residues" evidence="8">
    <location>
        <begin position="378"/>
        <end position="387"/>
    </location>
</feature>